<dbReference type="Gene3D" id="1.10.510.10">
    <property type="entry name" value="Transferase(Phosphotransferase) domain 1"/>
    <property type="match status" value="1"/>
</dbReference>
<accession>A0A8H7R8C4</accession>
<dbReference type="PANTHER" id="PTHR24355:SF30">
    <property type="entry name" value="SERINE_THREONINE-PROTEIN KINASE 32B ISOFORM X1"/>
    <property type="match status" value="1"/>
</dbReference>
<dbReference type="PROSITE" id="PS50011">
    <property type="entry name" value="PROTEIN_KINASE_DOM"/>
    <property type="match status" value="1"/>
</dbReference>
<evidence type="ECO:0000256" key="6">
    <source>
        <dbReference type="PROSITE-ProRule" id="PRU10141"/>
    </source>
</evidence>
<evidence type="ECO:0000256" key="3">
    <source>
        <dbReference type="ARBA" id="ARBA00022741"/>
    </source>
</evidence>
<evidence type="ECO:0000259" key="10">
    <source>
        <dbReference type="PROSITE" id="PS51285"/>
    </source>
</evidence>
<dbReference type="GO" id="GO:0001664">
    <property type="term" value="F:G protein-coupled receptor binding"/>
    <property type="evidence" value="ECO:0007669"/>
    <property type="project" value="TreeGrafter"/>
</dbReference>
<dbReference type="Gene3D" id="3.30.200.20">
    <property type="entry name" value="Phosphorylase Kinase, domain 1"/>
    <property type="match status" value="1"/>
</dbReference>
<dbReference type="InterPro" id="IPR011009">
    <property type="entry name" value="Kinase-like_dom_sf"/>
</dbReference>
<comment type="similarity">
    <text evidence="7">Belongs to the protein kinase superfamily.</text>
</comment>
<feature type="region of interest" description="Disordered" evidence="8">
    <location>
        <begin position="375"/>
        <end position="428"/>
    </location>
</feature>
<dbReference type="Pfam" id="PF00069">
    <property type="entry name" value="Pkinase"/>
    <property type="match status" value="1"/>
</dbReference>
<feature type="compositionally biased region" description="Low complexity" evidence="8">
    <location>
        <begin position="395"/>
        <end position="408"/>
    </location>
</feature>
<dbReference type="InterPro" id="IPR000719">
    <property type="entry name" value="Prot_kinase_dom"/>
</dbReference>
<dbReference type="GO" id="GO:0009966">
    <property type="term" value="P:regulation of signal transduction"/>
    <property type="evidence" value="ECO:0007669"/>
    <property type="project" value="TreeGrafter"/>
</dbReference>
<keyword evidence="5 6" id="KW-0067">ATP-binding</keyword>
<evidence type="ECO:0000313" key="12">
    <source>
        <dbReference type="Proteomes" id="UP000603453"/>
    </source>
</evidence>
<evidence type="ECO:0000256" key="4">
    <source>
        <dbReference type="ARBA" id="ARBA00022777"/>
    </source>
</evidence>
<feature type="domain" description="Protein kinase" evidence="9">
    <location>
        <begin position="22"/>
        <end position="282"/>
    </location>
</feature>
<name>A0A8H7R8C4_9FUNG</name>
<evidence type="ECO:0000313" key="11">
    <source>
        <dbReference type="EMBL" id="KAG2205108.1"/>
    </source>
</evidence>
<dbReference type="PANTHER" id="PTHR24355">
    <property type="entry name" value="G PROTEIN-COUPLED RECEPTOR KINASE/RIBOSOMAL PROTEIN S6 KINASE"/>
    <property type="match status" value="1"/>
</dbReference>
<keyword evidence="2" id="KW-0808">Transferase</keyword>
<gene>
    <name evidence="11" type="ORF">INT47_002202</name>
</gene>
<dbReference type="AlphaFoldDB" id="A0A8H7R8C4"/>
<evidence type="ECO:0000256" key="8">
    <source>
        <dbReference type="SAM" id="MobiDB-lite"/>
    </source>
</evidence>
<keyword evidence="12" id="KW-1185">Reference proteome</keyword>
<evidence type="ECO:0000259" key="9">
    <source>
        <dbReference type="PROSITE" id="PS50011"/>
    </source>
</evidence>
<organism evidence="11 12">
    <name type="scientific">Mucor saturninus</name>
    <dbReference type="NCBI Taxonomy" id="64648"/>
    <lineage>
        <taxon>Eukaryota</taxon>
        <taxon>Fungi</taxon>
        <taxon>Fungi incertae sedis</taxon>
        <taxon>Mucoromycota</taxon>
        <taxon>Mucoromycotina</taxon>
        <taxon>Mucoromycetes</taxon>
        <taxon>Mucorales</taxon>
        <taxon>Mucorineae</taxon>
        <taxon>Mucoraceae</taxon>
        <taxon>Mucor</taxon>
    </lineage>
</organism>
<dbReference type="PROSITE" id="PS00107">
    <property type="entry name" value="PROTEIN_KINASE_ATP"/>
    <property type="match status" value="1"/>
</dbReference>
<dbReference type="GO" id="GO:0005524">
    <property type="term" value="F:ATP binding"/>
    <property type="evidence" value="ECO:0007669"/>
    <property type="project" value="UniProtKB-UniRule"/>
</dbReference>
<comment type="caution">
    <text evidence="11">The sequence shown here is derived from an EMBL/GenBank/DDBJ whole genome shotgun (WGS) entry which is preliminary data.</text>
</comment>
<protein>
    <recommendedName>
        <fullName evidence="13">Kinase-like protein</fullName>
    </recommendedName>
</protein>
<dbReference type="OrthoDB" id="354826at2759"/>
<dbReference type="PROSITE" id="PS00108">
    <property type="entry name" value="PROTEIN_KINASE_ST"/>
    <property type="match status" value="1"/>
</dbReference>
<evidence type="ECO:0000256" key="1">
    <source>
        <dbReference type="ARBA" id="ARBA00022527"/>
    </source>
</evidence>
<dbReference type="InterPro" id="IPR008271">
    <property type="entry name" value="Ser/Thr_kinase_AS"/>
</dbReference>
<dbReference type="Proteomes" id="UP000603453">
    <property type="component" value="Unassembled WGS sequence"/>
</dbReference>
<evidence type="ECO:0000256" key="7">
    <source>
        <dbReference type="RuleBase" id="RU000304"/>
    </source>
</evidence>
<dbReference type="FunFam" id="3.30.200.20:FF:000354">
    <property type="entry name" value="AGC/YANK protein kinase"/>
    <property type="match status" value="1"/>
</dbReference>
<dbReference type="GO" id="GO:0007186">
    <property type="term" value="P:G protein-coupled receptor signaling pathway"/>
    <property type="evidence" value="ECO:0007669"/>
    <property type="project" value="TreeGrafter"/>
</dbReference>
<dbReference type="CDD" id="cd05578">
    <property type="entry name" value="STKc_Yank1"/>
    <property type="match status" value="1"/>
</dbReference>
<feature type="domain" description="AGC-kinase C-terminal" evidence="10">
    <location>
        <begin position="283"/>
        <end position="371"/>
    </location>
</feature>
<proteinExistence type="inferred from homology"/>
<feature type="binding site" evidence="6">
    <location>
        <position position="51"/>
    </location>
    <ligand>
        <name>ATP</name>
        <dbReference type="ChEBI" id="CHEBI:30616"/>
    </ligand>
</feature>
<keyword evidence="3 6" id="KW-0547">Nucleotide-binding</keyword>
<dbReference type="EMBL" id="JAEPRD010000039">
    <property type="protein sequence ID" value="KAG2205108.1"/>
    <property type="molecule type" value="Genomic_DNA"/>
</dbReference>
<dbReference type="SMART" id="SM00220">
    <property type="entry name" value="S_TKc"/>
    <property type="match status" value="1"/>
</dbReference>
<evidence type="ECO:0000256" key="5">
    <source>
        <dbReference type="ARBA" id="ARBA00022840"/>
    </source>
</evidence>
<dbReference type="PROSITE" id="PS51285">
    <property type="entry name" value="AGC_KINASE_CTER"/>
    <property type="match status" value="1"/>
</dbReference>
<evidence type="ECO:0008006" key="13">
    <source>
        <dbReference type="Google" id="ProtNLM"/>
    </source>
</evidence>
<dbReference type="InterPro" id="IPR017441">
    <property type="entry name" value="Protein_kinase_ATP_BS"/>
</dbReference>
<dbReference type="SUPFAM" id="SSF56112">
    <property type="entry name" value="Protein kinase-like (PK-like)"/>
    <property type="match status" value="1"/>
</dbReference>
<keyword evidence="4" id="KW-0418">Kinase</keyword>
<dbReference type="InterPro" id="IPR000961">
    <property type="entry name" value="AGC-kinase_C"/>
</dbReference>
<dbReference type="FunFam" id="1.10.510.10:FF:000210">
    <property type="entry name" value="Non-specific serine/threonine protein kinase"/>
    <property type="match status" value="1"/>
</dbReference>
<sequence>MGTVCCKEEPVDLLGEVELSHFILLRSVGKGAFGKVRVVQHKGTKKLYALKYINKEKCIQMRANDNIISERRLLEHIDHNLIVNLRYAFQDDDNLFMVLDLMLGGDLRFHLDRMGTLPEKYVQFYAAEIALSLNYLHTKNIIHRDLKPDNILLDEKGHAHLTDFNIATQLSQKRARLLTSIAGSLAYISPEILNKQGYSYSVDWWSLGIVLFELLYGHRPFRAKTNDELQKSILNDSIEFPKEPRISAEGVDFIRALLTRDITKRLGVGEGGFKRLKKHAWLKDMCWDILSSKAVGAPFIPDEKKSNFDPTHELEEVLLEENPLKVRKRAQPNKKSTELFPATCNMLDRQFLDDHFISYDYTKPEENEKRFIKYKKKEQRNSTDESYPMLKSKKASVSQSKKSSILSSPTDQNYVQEPPIAAMVTRNR</sequence>
<dbReference type="GO" id="GO:0004703">
    <property type="term" value="F:G protein-coupled receptor kinase activity"/>
    <property type="evidence" value="ECO:0007669"/>
    <property type="project" value="TreeGrafter"/>
</dbReference>
<reference evidence="11" key="1">
    <citation type="submission" date="2020-12" db="EMBL/GenBank/DDBJ databases">
        <title>Metabolic potential, ecology and presence of endohyphal bacteria is reflected in genomic diversity of Mucoromycotina.</title>
        <authorList>
            <person name="Muszewska A."/>
            <person name="Okrasinska A."/>
            <person name="Steczkiewicz K."/>
            <person name="Drgas O."/>
            <person name="Orlowska M."/>
            <person name="Perlinska-Lenart U."/>
            <person name="Aleksandrzak-Piekarczyk T."/>
            <person name="Szatraj K."/>
            <person name="Zielenkiewicz U."/>
            <person name="Pilsyk S."/>
            <person name="Malc E."/>
            <person name="Mieczkowski P."/>
            <person name="Kruszewska J.S."/>
            <person name="Biernat P."/>
            <person name="Pawlowska J."/>
        </authorList>
    </citation>
    <scope>NUCLEOTIDE SEQUENCE</scope>
    <source>
        <strain evidence="11">WA0000017839</strain>
    </source>
</reference>
<keyword evidence="1 7" id="KW-0723">Serine/threonine-protein kinase</keyword>
<evidence type="ECO:0000256" key="2">
    <source>
        <dbReference type="ARBA" id="ARBA00022679"/>
    </source>
</evidence>